<evidence type="ECO:0000256" key="3">
    <source>
        <dbReference type="ARBA" id="ARBA00022643"/>
    </source>
</evidence>
<keyword evidence="2 7" id="KW-0285">Flavoprotein</keyword>
<keyword evidence="6 7" id="KW-0520">NAD</keyword>
<dbReference type="RefSeq" id="WP_129080459.1">
    <property type="nucleotide sequence ID" value="NZ_QOUX01000047.1"/>
</dbReference>
<dbReference type="Pfam" id="PF00881">
    <property type="entry name" value="Nitroreductase"/>
    <property type="match status" value="1"/>
</dbReference>
<feature type="domain" description="Nitroreductase" evidence="9">
    <location>
        <begin position="7"/>
        <end position="168"/>
    </location>
</feature>
<organism evidence="10 11">
    <name type="scientific">Anaerobacillus alkaliphilus</name>
    <dbReference type="NCBI Taxonomy" id="1548597"/>
    <lineage>
        <taxon>Bacteria</taxon>
        <taxon>Bacillati</taxon>
        <taxon>Bacillota</taxon>
        <taxon>Bacilli</taxon>
        <taxon>Bacillales</taxon>
        <taxon>Bacillaceae</taxon>
        <taxon>Anaerobacillus</taxon>
    </lineage>
</organism>
<evidence type="ECO:0000256" key="8">
    <source>
        <dbReference type="PIRSR" id="PIRSR000232-1"/>
    </source>
</evidence>
<dbReference type="InterPro" id="IPR029479">
    <property type="entry name" value="Nitroreductase"/>
</dbReference>
<proteinExistence type="inferred from homology"/>
<keyword evidence="11" id="KW-1185">Reference proteome</keyword>
<evidence type="ECO:0000256" key="5">
    <source>
        <dbReference type="ARBA" id="ARBA00023002"/>
    </source>
</evidence>
<dbReference type="PIRSF" id="PIRSF000232">
    <property type="entry name" value="YdjA"/>
    <property type="match status" value="1"/>
</dbReference>
<evidence type="ECO:0000256" key="4">
    <source>
        <dbReference type="ARBA" id="ARBA00022857"/>
    </source>
</evidence>
<dbReference type="OrthoDB" id="9804207at2"/>
<gene>
    <name evidence="10" type="ORF">DS745_22490</name>
</gene>
<evidence type="ECO:0000259" key="9">
    <source>
        <dbReference type="Pfam" id="PF00881"/>
    </source>
</evidence>
<keyword evidence="4 7" id="KW-0521">NADP</keyword>
<dbReference type="AlphaFoldDB" id="A0A4Q0VNR4"/>
<feature type="binding site" evidence="8">
    <location>
        <position position="39"/>
    </location>
    <ligand>
        <name>FMN</name>
        <dbReference type="ChEBI" id="CHEBI:58210"/>
        <note>ligand shared between dimeric partners</note>
    </ligand>
</feature>
<dbReference type="EC" id="1.-.-.-" evidence="7"/>
<keyword evidence="3 7" id="KW-0288">FMN</keyword>
<comment type="similarity">
    <text evidence="1 7">Belongs to the nitroreductase family.</text>
</comment>
<evidence type="ECO:0000313" key="11">
    <source>
        <dbReference type="Proteomes" id="UP000290649"/>
    </source>
</evidence>
<dbReference type="InterPro" id="IPR000415">
    <property type="entry name" value="Nitroreductase-like"/>
</dbReference>
<evidence type="ECO:0000313" key="10">
    <source>
        <dbReference type="EMBL" id="RXI96482.1"/>
    </source>
</evidence>
<dbReference type="SUPFAM" id="SSF55469">
    <property type="entry name" value="FMN-dependent nitroreductase-like"/>
    <property type="match status" value="1"/>
</dbReference>
<dbReference type="GO" id="GO:0016491">
    <property type="term" value="F:oxidoreductase activity"/>
    <property type="evidence" value="ECO:0007669"/>
    <property type="project" value="UniProtKB-UniRule"/>
</dbReference>
<name>A0A4Q0VNR4_9BACI</name>
<dbReference type="Gene3D" id="3.40.109.10">
    <property type="entry name" value="NADH Oxidase"/>
    <property type="match status" value="1"/>
</dbReference>
<comment type="caution">
    <text evidence="10">The sequence shown here is derived from an EMBL/GenBank/DDBJ whole genome shotgun (WGS) entry which is preliminary data.</text>
</comment>
<sequence length="190" mass="21491">MDIFEAIKNRRSIGKVKQDAFPKEYIEKILEAGTYAPNHHRTEPWRFFVVEGAARDRLGEVFADIVSAQETDHTSEEFQTKLAKAKRNPLRAPVIIAVGIEPSSEKKVIKLEEYAAVNSAVQNMLLAAHALGLGSIWRTGAICYEDQVRDFFGLSENGKVLAFIYLGYPDIAPKQVQKTDFHTYTKWMNT</sequence>
<evidence type="ECO:0000256" key="2">
    <source>
        <dbReference type="ARBA" id="ARBA00022630"/>
    </source>
</evidence>
<dbReference type="PANTHER" id="PTHR43821">
    <property type="entry name" value="NAD(P)H NITROREDUCTASE YDJA-RELATED"/>
    <property type="match status" value="1"/>
</dbReference>
<dbReference type="InterPro" id="IPR026021">
    <property type="entry name" value="YdjA-like"/>
</dbReference>
<comment type="cofactor">
    <cofactor evidence="8">
        <name>FMN</name>
        <dbReference type="ChEBI" id="CHEBI:58210"/>
    </cofactor>
    <text evidence="8">Binds 1 FMN per subunit.</text>
</comment>
<keyword evidence="5 7" id="KW-0560">Oxidoreductase</keyword>
<dbReference type="EMBL" id="QOUX01000047">
    <property type="protein sequence ID" value="RXI96482.1"/>
    <property type="molecule type" value="Genomic_DNA"/>
</dbReference>
<protein>
    <recommendedName>
        <fullName evidence="7">Putative NAD(P)H nitroreductase</fullName>
        <ecNumber evidence="7">1.-.-.-</ecNumber>
    </recommendedName>
</protein>
<feature type="binding site" description="in other chain" evidence="8">
    <location>
        <begin position="10"/>
        <end position="12"/>
    </location>
    <ligand>
        <name>FMN</name>
        <dbReference type="ChEBI" id="CHEBI:58210"/>
        <note>ligand shared between dimeric partners</note>
    </ligand>
</feature>
<accession>A0A4Q0VNR4</accession>
<dbReference type="Proteomes" id="UP000290649">
    <property type="component" value="Unassembled WGS sequence"/>
</dbReference>
<evidence type="ECO:0000256" key="7">
    <source>
        <dbReference type="PIRNR" id="PIRNR000232"/>
    </source>
</evidence>
<reference evidence="10 11" key="1">
    <citation type="journal article" date="2019" name="Int. J. Syst. Evol. Microbiol.">
        <title>Anaerobacillus alkaliphilus sp. nov., a novel alkaliphilic and moderately halophilic bacterium.</title>
        <authorList>
            <person name="Borsodi A.K."/>
            <person name="Aszalos J.M."/>
            <person name="Bihari P."/>
            <person name="Nagy I."/>
            <person name="Schumann P."/>
            <person name="Sproer C."/>
            <person name="Kovacs A.L."/>
            <person name="Boka K."/>
            <person name="Dobosy P."/>
            <person name="Ovari M."/>
            <person name="Szili-Kovacs T."/>
            <person name="Toth E."/>
        </authorList>
    </citation>
    <scope>NUCLEOTIDE SEQUENCE [LARGE SCALE GENOMIC DNA]</scope>
    <source>
        <strain evidence="10 11">B16-10</strain>
    </source>
</reference>
<dbReference type="CDD" id="cd02135">
    <property type="entry name" value="YdjA-like"/>
    <property type="match status" value="1"/>
</dbReference>
<evidence type="ECO:0000256" key="6">
    <source>
        <dbReference type="ARBA" id="ARBA00023027"/>
    </source>
</evidence>
<feature type="binding site" description="in other chain" evidence="8">
    <location>
        <begin position="137"/>
        <end position="139"/>
    </location>
    <ligand>
        <name>FMN</name>
        <dbReference type="ChEBI" id="CHEBI:58210"/>
        <note>ligand shared between dimeric partners</note>
    </ligand>
</feature>
<dbReference type="PANTHER" id="PTHR43821:SF1">
    <property type="entry name" value="NAD(P)H NITROREDUCTASE YDJA-RELATED"/>
    <property type="match status" value="1"/>
</dbReference>
<evidence type="ECO:0000256" key="1">
    <source>
        <dbReference type="ARBA" id="ARBA00007118"/>
    </source>
</evidence>
<dbReference type="InterPro" id="IPR052530">
    <property type="entry name" value="NAD(P)H_nitroreductase"/>
</dbReference>